<evidence type="ECO:0000256" key="1">
    <source>
        <dbReference type="SAM" id="Coils"/>
    </source>
</evidence>
<dbReference type="PATRIC" id="fig|626937.4.peg.121"/>
<dbReference type="RefSeq" id="WP_066523570.1">
    <property type="nucleotide sequence ID" value="NZ_CABMOF010000023.1"/>
</dbReference>
<keyword evidence="3" id="KW-1185">Reference proteome</keyword>
<dbReference type="EMBL" id="LSZW01000006">
    <property type="protein sequence ID" value="KXK67024.1"/>
    <property type="molecule type" value="Genomic_DNA"/>
</dbReference>
<keyword evidence="1" id="KW-0175">Coiled coil</keyword>
<dbReference type="Proteomes" id="UP000070366">
    <property type="component" value="Unassembled WGS sequence"/>
</dbReference>
<dbReference type="STRING" id="626937.HMPREF3293_00119"/>
<evidence type="ECO:0000313" key="3">
    <source>
        <dbReference type="Proteomes" id="UP000070366"/>
    </source>
</evidence>
<dbReference type="AlphaFoldDB" id="A0A136Q8U0"/>
<feature type="coiled-coil region" evidence="1">
    <location>
        <begin position="407"/>
        <end position="434"/>
    </location>
</feature>
<feature type="coiled-coil region" evidence="1">
    <location>
        <begin position="10"/>
        <end position="37"/>
    </location>
</feature>
<gene>
    <name evidence="2" type="ORF">HMPREF3293_00119</name>
</gene>
<proteinExistence type="predicted"/>
<name>A0A136Q8U0_9FIRM</name>
<comment type="caution">
    <text evidence="2">The sequence shown here is derived from an EMBL/GenBank/DDBJ whole genome shotgun (WGS) entry which is preliminary data.</text>
</comment>
<sequence length="1007" mass="107810">MQNGIVGRLLVEITANMDGLQSGLQKAEKASENSQNKMQNSWTTAAQKMNSIGNKLTLGVTAPLVAGGLAAIKYASDLEETSQKVDVVFGKSADSVKEWAGTAVEQMGLAKETAMSAASTYGNMADGMGIASDTGLEMAMSLTQLSADLASFNNTSQETARIALNSVFTGETETLKQYGIVMTQTNLQQFAMQQGITKNIQSMTQAEQVQLRYNYVLANTTNAQGDFARTSDSVANQTRMAKEQFKEAAAMLGQNLLPAATGILKTVNGMLKGFNSLDKGTQKLIITLGGIAIAAGPVMKIGSGAITTVQKLYSAVQKFKKPIEELPKTLTKTSSFVDEFGNSLTHTQTAAQNTGTAIPAIGAGAKAAEPGVKSFGATLNSALGIIGLVGVAVTTLIGVFSELSKPSEEAQALKDNTEELIESLNKSAAEFENSTAKIDAQAAMANTLAGEIESLNNDIITMNEADGASIAQKELLKQKANELNSVLGETVVTINDQTGAINENVGSIYDAIEAYTKQAKTQAFLERYNQLLTDTNNLQLDNAIAARKVQEGVAKLHPDLQKNIELSGKLHGEQGRLNTIISTADNDTASYARTLRDSGDALAKADDEMETFKAAAQDLGIDIDSLIISTQGETEAIETLSAATKQITEDEARLFMQRQENGEKLNKEDAANLELWKANNAERAEVLEEEVRREAELYQKRVDAATNMNDKIDLSNQVSLKKAAENLEYNTQVTQNMVANLDSLYGKIPESLYTYLEEAGTDQAKLISQLADEMEGGGSEVAERFVNAYLAALNAGKSPAEAASYAFGSDTQTASGKGVADNTALQAETVNQMDDTIQSMRGIIDGGNFYYLGMGIINDMARGMRTVSGNLYSEADRIMDSLKSRLSVTIEAATTASGAKIRAYDVGGYFNRPQLIQIAEKRPEFVGAADDLESFISKAVNNAFIGVDPIVTQPLPNMNLGNSGTGDMQVNISMPVTVKGKMTDAEIRRMTDQMVYTVRKKVGRLMN</sequence>
<protein>
    <submittedName>
        <fullName evidence="2">Uncharacterized protein</fullName>
    </submittedName>
</protein>
<organism evidence="2 3">
    <name type="scientific">Christensenella minuta</name>
    <dbReference type="NCBI Taxonomy" id="626937"/>
    <lineage>
        <taxon>Bacteria</taxon>
        <taxon>Bacillati</taxon>
        <taxon>Bacillota</taxon>
        <taxon>Clostridia</taxon>
        <taxon>Christensenellales</taxon>
        <taxon>Christensenellaceae</taxon>
        <taxon>Christensenella</taxon>
    </lineage>
</organism>
<feature type="coiled-coil region" evidence="1">
    <location>
        <begin position="681"/>
        <end position="708"/>
    </location>
</feature>
<accession>A0A136Q8U0</accession>
<evidence type="ECO:0000313" key="2">
    <source>
        <dbReference type="EMBL" id="KXK67024.1"/>
    </source>
</evidence>
<reference evidence="2 3" key="1">
    <citation type="submission" date="2016-02" db="EMBL/GenBank/DDBJ databases">
        <authorList>
            <person name="Wen L."/>
            <person name="He K."/>
            <person name="Yang H."/>
        </authorList>
    </citation>
    <scope>NUCLEOTIDE SEQUENCE [LARGE SCALE GENOMIC DNA]</scope>
    <source>
        <strain evidence="2 3">DSM 22607</strain>
    </source>
</reference>